<feature type="transmembrane region" description="Helical" evidence="2">
    <location>
        <begin position="629"/>
        <end position="653"/>
    </location>
</feature>
<protein>
    <submittedName>
        <fullName evidence="3">Uncharacterized protein</fullName>
    </submittedName>
</protein>
<evidence type="ECO:0000256" key="1">
    <source>
        <dbReference type="SAM" id="MobiDB-lite"/>
    </source>
</evidence>
<dbReference type="AlphaFoldDB" id="A0A8H7C1D9"/>
<feature type="compositionally biased region" description="Basic and acidic residues" evidence="1">
    <location>
        <begin position="9"/>
        <end position="23"/>
    </location>
</feature>
<accession>A0A8H7C1D9</accession>
<feature type="compositionally biased region" description="Basic and acidic residues" evidence="1">
    <location>
        <begin position="509"/>
        <end position="530"/>
    </location>
</feature>
<evidence type="ECO:0000256" key="2">
    <source>
        <dbReference type="SAM" id="Phobius"/>
    </source>
</evidence>
<feature type="compositionally biased region" description="Low complexity" evidence="1">
    <location>
        <begin position="261"/>
        <end position="271"/>
    </location>
</feature>
<organism evidence="3 4">
    <name type="scientific">Agaricus bisporus var. burnettii</name>
    <dbReference type="NCBI Taxonomy" id="192524"/>
    <lineage>
        <taxon>Eukaryota</taxon>
        <taxon>Fungi</taxon>
        <taxon>Dikarya</taxon>
        <taxon>Basidiomycota</taxon>
        <taxon>Agaricomycotina</taxon>
        <taxon>Agaricomycetes</taxon>
        <taxon>Agaricomycetidae</taxon>
        <taxon>Agaricales</taxon>
        <taxon>Agaricineae</taxon>
        <taxon>Agaricaceae</taxon>
        <taxon>Agaricus</taxon>
    </lineage>
</organism>
<feature type="region of interest" description="Disordered" evidence="1">
    <location>
        <begin position="317"/>
        <end position="355"/>
    </location>
</feature>
<feature type="compositionally biased region" description="Basic and acidic residues" evidence="1">
    <location>
        <begin position="417"/>
        <end position="426"/>
    </location>
</feature>
<feature type="region of interest" description="Disordered" evidence="1">
    <location>
        <begin position="259"/>
        <end position="291"/>
    </location>
</feature>
<feature type="region of interest" description="Disordered" evidence="1">
    <location>
        <begin position="782"/>
        <end position="806"/>
    </location>
</feature>
<keyword evidence="2" id="KW-0812">Transmembrane</keyword>
<feature type="region of interest" description="Disordered" evidence="1">
    <location>
        <begin position="507"/>
        <end position="608"/>
    </location>
</feature>
<feature type="compositionally biased region" description="Polar residues" evidence="1">
    <location>
        <begin position="279"/>
        <end position="291"/>
    </location>
</feature>
<feature type="transmembrane region" description="Helical" evidence="2">
    <location>
        <begin position="673"/>
        <end position="698"/>
    </location>
</feature>
<proteinExistence type="predicted"/>
<feature type="transmembrane region" description="Helical" evidence="2">
    <location>
        <begin position="743"/>
        <end position="768"/>
    </location>
</feature>
<feature type="compositionally biased region" description="Low complexity" evidence="1">
    <location>
        <begin position="327"/>
        <end position="340"/>
    </location>
</feature>
<name>A0A8H7C1D9_AGABI</name>
<feature type="compositionally biased region" description="Pro residues" evidence="1">
    <location>
        <begin position="66"/>
        <end position="75"/>
    </location>
</feature>
<feature type="compositionally biased region" description="Basic and acidic residues" evidence="1">
    <location>
        <begin position="795"/>
        <end position="806"/>
    </location>
</feature>
<sequence>MSGSSLTPDEEHHNVPRVDDERSQTPSSPSEARDVSLPMPSSPPQAEVTLTVADTRSANPTLLHPRPLPSLPSTPPLLKYSQEAEDTRNVDDRDPTILPAQRLSNPRTRQPRASLDEGDRTSSGFSDSELLYASAPSSPLRVSTESNSETDDATPFRKGPALHELLERSAVDDSRPSGVFRLSATMNDFGVGASTWQPTDRHIPPSSTTSETSPISIGLSEGHKTYVRNMLALSDDVPGFPTPDTEPNLSVFRDIRDILPSSNSRNSSEKSPVLEMPSPGNTSSSSENAQVQKSIYPPFPEPQTPFWIAGTGLQFEPLRPHKVSPPSTSSITHSNGSSHSLSHRPFPPLTSPYSSSRYYQGFRGAGVTSNGSRIPRYLSYPGIPLGAAAPTPPGSLSSSDLPTHLSQDRLALPSLPSDKDAVHPRESNITAMVPKSDTSTNIAAKPESRPVTPDSRNIQPTAPAPEVSLQQPEHVLGANAEHVGGTGTVREVSKSNHHTVPLKAVITDPHAEAEEGSHDAGGKKLVRDENSAPSPRIQSQNPPTWRSTKFESPEHSSQSKSINLLHASEPPSAPKLSSPPRSSPTLPSRHSLSELTHTPAEKKAQYNEISPSSRTQYMNMLLELDDIPIVYNLAASFFTWILLAGFVLFPGTFTSLETLDLGDGFGAFLVNRIVNLPLFIVAFICTGIGIIGMIYLWWKCTQNYIWLVNKIFLPGFMNALAGVISTIVNVYGVQHGEFNTTSIITISVTAGTGLVLGIFTLWYGIFLLGIVKKRHAKEVGIEKPAGKNGDGVHIGSREEVEKRDEE</sequence>
<gene>
    <name evidence="3" type="ORF">Agabi119p4_10969</name>
</gene>
<dbReference type="Proteomes" id="UP000629468">
    <property type="component" value="Unassembled WGS sequence"/>
</dbReference>
<comment type="caution">
    <text evidence="3">The sequence shown here is derived from an EMBL/GenBank/DDBJ whole genome shotgun (WGS) entry which is preliminary data.</text>
</comment>
<evidence type="ECO:0000313" key="4">
    <source>
        <dbReference type="Proteomes" id="UP000629468"/>
    </source>
</evidence>
<keyword evidence="2" id="KW-1133">Transmembrane helix</keyword>
<feature type="transmembrane region" description="Helical" evidence="2">
    <location>
        <begin position="710"/>
        <end position="731"/>
    </location>
</feature>
<feature type="compositionally biased region" description="Low complexity" evidence="1">
    <location>
        <begin position="204"/>
        <end position="217"/>
    </location>
</feature>
<feature type="compositionally biased region" description="Polar residues" evidence="1">
    <location>
        <begin position="135"/>
        <end position="147"/>
    </location>
</feature>
<reference evidence="3 4" key="1">
    <citation type="journal article" name="Sci. Rep.">
        <title>Telomere-to-telomere assembled and centromere annotated genomes of the two main subspecies of the button mushroom Agaricus bisporus reveal especially polymorphic chromosome ends.</title>
        <authorList>
            <person name="Sonnenberg A.S.M."/>
            <person name="Sedaghat-Telgerd N."/>
            <person name="Lavrijssen B."/>
            <person name="Ohm R.A."/>
            <person name="Hendrickx P.M."/>
            <person name="Scholtmeijer K."/>
            <person name="Baars J.J.P."/>
            <person name="van Peer A."/>
        </authorList>
    </citation>
    <scope>NUCLEOTIDE SEQUENCE [LARGE SCALE GENOMIC DNA]</scope>
    <source>
        <strain evidence="3 4">H119_p4</strain>
    </source>
</reference>
<feature type="region of interest" description="Disordered" evidence="1">
    <location>
        <begin position="414"/>
        <end position="468"/>
    </location>
</feature>
<dbReference type="EMBL" id="JABXXO010000015">
    <property type="protein sequence ID" value="KAF7760293.1"/>
    <property type="molecule type" value="Genomic_DNA"/>
</dbReference>
<feature type="compositionally biased region" description="Polar residues" evidence="1">
    <location>
        <begin position="531"/>
        <end position="547"/>
    </location>
</feature>
<feature type="region of interest" description="Disordered" evidence="1">
    <location>
        <begin position="1"/>
        <end position="158"/>
    </location>
</feature>
<evidence type="ECO:0000313" key="3">
    <source>
        <dbReference type="EMBL" id="KAF7760293.1"/>
    </source>
</evidence>
<feature type="compositionally biased region" description="Low complexity" evidence="1">
    <location>
        <begin position="568"/>
        <end position="590"/>
    </location>
</feature>
<feature type="region of interest" description="Disordered" evidence="1">
    <location>
        <begin position="193"/>
        <end position="217"/>
    </location>
</feature>
<feature type="compositionally biased region" description="Basic and acidic residues" evidence="1">
    <location>
        <begin position="85"/>
        <end position="95"/>
    </location>
</feature>
<keyword evidence="2" id="KW-0472">Membrane</keyword>